<keyword evidence="4" id="KW-0479">Metal-binding</keyword>
<dbReference type="GO" id="GO:0006364">
    <property type="term" value="P:rRNA processing"/>
    <property type="evidence" value="ECO:0007669"/>
    <property type="project" value="InterPro"/>
</dbReference>
<evidence type="ECO:0000256" key="3">
    <source>
        <dbReference type="ARBA" id="ARBA00022722"/>
    </source>
</evidence>
<evidence type="ECO:0000256" key="4">
    <source>
        <dbReference type="ARBA" id="ARBA00022723"/>
    </source>
</evidence>
<evidence type="ECO:0000256" key="7">
    <source>
        <dbReference type="ARBA" id="ARBA00022833"/>
    </source>
</evidence>
<protein>
    <recommendedName>
        <fullName evidence="9">rRNA maturation RNase YbeY</fullName>
    </recommendedName>
</protein>
<dbReference type="PROSITE" id="PS01306">
    <property type="entry name" value="UPF0054"/>
    <property type="match status" value="1"/>
</dbReference>
<evidence type="ECO:0008006" key="9">
    <source>
        <dbReference type="Google" id="ProtNLM"/>
    </source>
</evidence>
<evidence type="ECO:0000313" key="8">
    <source>
        <dbReference type="EMBL" id="SVA43897.1"/>
    </source>
</evidence>
<proteinExistence type="inferred from homology"/>
<dbReference type="InterPro" id="IPR002036">
    <property type="entry name" value="YbeY"/>
</dbReference>
<comment type="cofactor">
    <cofactor evidence="1">
        <name>Zn(2+)</name>
        <dbReference type="ChEBI" id="CHEBI:29105"/>
    </cofactor>
</comment>
<dbReference type="AlphaFoldDB" id="A0A381VW80"/>
<reference evidence="8" key="1">
    <citation type="submission" date="2018-05" db="EMBL/GenBank/DDBJ databases">
        <authorList>
            <person name="Lanie J.A."/>
            <person name="Ng W.-L."/>
            <person name="Kazmierczak K.M."/>
            <person name="Andrzejewski T.M."/>
            <person name="Davidsen T.M."/>
            <person name="Wayne K.J."/>
            <person name="Tettelin H."/>
            <person name="Glass J.I."/>
            <person name="Rusch D."/>
            <person name="Podicherti R."/>
            <person name="Tsui H.-C.T."/>
            <person name="Winkler M.E."/>
        </authorList>
    </citation>
    <scope>NUCLEOTIDE SEQUENCE</scope>
</reference>
<keyword evidence="7" id="KW-0862">Zinc</keyword>
<dbReference type="InterPro" id="IPR023091">
    <property type="entry name" value="MetalPrtase_cat_dom_sf_prd"/>
</dbReference>
<gene>
    <name evidence="8" type="ORF">METZ01_LOCUS96751</name>
</gene>
<evidence type="ECO:0000256" key="1">
    <source>
        <dbReference type="ARBA" id="ARBA00001947"/>
    </source>
</evidence>
<accession>A0A381VW80</accession>
<dbReference type="Pfam" id="PF02130">
    <property type="entry name" value="YbeY"/>
    <property type="match status" value="1"/>
</dbReference>
<dbReference type="PANTHER" id="PTHR46986">
    <property type="entry name" value="ENDORIBONUCLEASE YBEY, CHLOROPLASTIC"/>
    <property type="match status" value="1"/>
</dbReference>
<feature type="non-terminal residue" evidence="8">
    <location>
        <position position="1"/>
    </location>
</feature>
<dbReference type="SUPFAM" id="SSF55486">
    <property type="entry name" value="Metalloproteases ('zincins'), catalytic domain"/>
    <property type="match status" value="1"/>
</dbReference>
<name>A0A381VW80_9ZZZZ</name>
<organism evidence="8">
    <name type="scientific">marine metagenome</name>
    <dbReference type="NCBI Taxonomy" id="408172"/>
    <lineage>
        <taxon>unclassified sequences</taxon>
        <taxon>metagenomes</taxon>
        <taxon>ecological metagenomes</taxon>
    </lineage>
</organism>
<dbReference type="GO" id="GO:0046872">
    <property type="term" value="F:metal ion binding"/>
    <property type="evidence" value="ECO:0007669"/>
    <property type="project" value="UniProtKB-KW"/>
</dbReference>
<sequence>VSDQIPQPPSGPLVTVVDDRSDRRIPVDSDRCSFLATRILTEAYTGIAWIELAIHFVDPETIAALNREHLGGEGPTDVLAFPVDLLGEVPDGSPVLLGDVVLCPAVAAGQASDHRLEVDAELSLLLVHGILHLLGYDHADQEERVVMQRLEQELLERHARL</sequence>
<keyword evidence="3" id="KW-0540">Nuclease</keyword>
<dbReference type="EMBL" id="UINC01009811">
    <property type="protein sequence ID" value="SVA43897.1"/>
    <property type="molecule type" value="Genomic_DNA"/>
</dbReference>
<dbReference type="GO" id="GO:0004222">
    <property type="term" value="F:metalloendopeptidase activity"/>
    <property type="evidence" value="ECO:0007669"/>
    <property type="project" value="InterPro"/>
</dbReference>
<evidence type="ECO:0000256" key="6">
    <source>
        <dbReference type="ARBA" id="ARBA00022801"/>
    </source>
</evidence>
<dbReference type="GO" id="GO:0004519">
    <property type="term" value="F:endonuclease activity"/>
    <property type="evidence" value="ECO:0007669"/>
    <property type="project" value="UniProtKB-KW"/>
</dbReference>
<comment type="similarity">
    <text evidence="2">Belongs to the endoribonuclease YbeY family.</text>
</comment>
<evidence type="ECO:0000256" key="5">
    <source>
        <dbReference type="ARBA" id="ARBA00022759"/>
    </source>
</evidence>
<dbReference type="PANTHER" id="PTHR46986:SF1">
    <property type="entry name" value="ENDORIBONUCLEASE YBEY, CHLOROPLASTIC"/>
    <property type="match status" value="1"/>
</dbReference>
<dbReference type="HAMAP" id="MF_00009">
    <property type="entry name" value="Endoribonucl_YbeY"/>
    <property type="match status" value="1"/>
</dbReference>
<keyword evidence="5" id="KW-0255">Endonuclease</keyword>
<dbReference type="Gene3D" id="3.40.390.30">
    <property type="entry name" value="Metalloproteases ('zincins'), catalytic domain"/>
    <property type="match status" value="1"/>
</dbReference>
<evidence type="ECO:0000256" key="2">
    <source>
        <dbReference type="ARBA" id="ARBA00010875"/>
    </source>
</evidence>
<keyword evidence="6" id="KW-0378">Hydrolase</keyword>
<dbReference type="NCBIfam" id="TIGR00043">
    <property type="entry name" value="rRNA maturation RNase YbeY"/>
    <property type="match status" value="1"/>
</dbReference>
<dbReference type="InterPro" id="IPR020549">
    <property type="entry name" value="YbeY_CS"/>
</dbReference>